<evidence type="ECO:0000313" key="7">
    <source>
        <dbReference type="EMBL" id="KJB45403.1"/>
    </source>
</evidence>
<feature type="domain" description="BHLH" evidence="6">
    <location>
        <begin position="145"/>
        <end position="195"/>
    </location>
</feature>
<proteinExistence type="predicted"/>
<dbReference type="GO" id="GO:0006355">
    <property type="term" value="P:regulation of DNA-templated transcription"/>
    <property type="evidence" value="ECO:0007669"/>
    <property type="project" value="InterPro"/>
</dbReference>
<dbReference type="SUPFAM" id="SSF47459">
    <property type="entry name" value="HLH, helix-loop-helix DNA-binding domain"/>
    <property type="match status" value="1"/>
</dbReference>
<evidence type="ECO:0000256" key="2">
    <source>
        <dbReference type="ARBA" id="ARBA00023015"/>
    </source>
</evidence>
<evidence type="ECO:0000256" key="4">
    <source>
        <dbReference type="ARBA" id="ARBA00023242"/>
    </source>
</evidence>
<dbReference type="InterPro" id="IPR044549">
    <property type="entry name" value="bHLH_AtIBH1-like"/>
</dbReference>
<sequence length="230" mass="25725">MAPSLLPPTTHSFSSFFLLRFCNYPQHFELSMASFIQNLHSSPQTSSQFTKLKKTRATPSPSFHPSQWATQHQQQIYASKLFQALRHSPPTFSSFDAKQVRETADRVLAVAAKGTMHWSRAILSAAGAKIRKKHKKAKVIADRRLRRSSEINKGKKKSTVVERKLKVLRRLVPGCRKLSSYSNVLDEARDYIAALEMQVRSMTAVAEFLGGGGIVRAPPPAYRLGSNVDS</sequence>
<dbReference type="InterPro" id="IPR044660">
    <property type="entry name" value="IBH1-like"/>
</dbReference>
<reference evidence="7 8" key="1">
    <citation type="journal article" date="2012" name="Nature">
        <title>Repeated polyploidization of Gossypium genomes and the evolution of spinnable cotton fibres.</title>
        <authorList>
            <person name="Paterson A.H."/>
            <person name="Wendel J.F."/>
            <person name="Gundlach H."/>
            <person name="Guo H."/>
            <person name="Jenkins J."/>
            <person name="Jin D."/>
            <person name="Llewellyn D."/>
            <person name="Showmaker K.C."/>
            <person name="Shu S."/>
            <person name="Udall J."/>
            <person name="Yoo M.J."/>
            <person name="Byers R."/>
            <person name="Chen W."/>
            <person name="Doron-Faigenboim A."/>
            <person name="Duke M.V."/>
            <person name="Gong L."/>
            <person name="Grimwood J."/>
            <person name="Grover C."/>
            <person name="Grupp K."/>
            <person name="Hu G."/>
            <person name="Lee T.H."/>
            <person name="Li J."/>
            <person name="Lin L."/>
            <person name="Liu T."/>
            <person name="Marler B.S."/>
            <person name="Page J.T."/>
            <person name="Roberts A.W."/>
            <person name="Romanel E."/>
            <person name="Sanders W.S."/>
            <person name="Szadkowski E."/>
            <person name="Tan X."/>
            <person name="Tang H."/>
            <person name="Xu C."/>
            <person name="Wang J."/>
            <person name="Wang Z."/>
            <person name="Zhang D."/>
            <person name="Zhang L."/>
            <person name="Ashrafi H."/>
            <person name="Bedon F."/>
            <person name="Bowers J.E."/>
            <person name="Brubaker C.L."/>
            <person name="Chee P.W."/>
            <person name="Das S."/>
            <person name="Gingle A.R."/>
            <person name="Haigler C.H."/>
            <person name="Harker D."/>
            <person name="Hoffmann L.V."/>
            <person name="Hovav R."/>
            <person name="Jones D.C."/>
            <person name="Lemke C."/>
            <person name="Mansoor S."/>
            <person name="ur Rahman M."/>
            <person name="Rainville L.N."/>
            <person name="Rambani A."/>
            <person name="Reddy U.K."/>
            <person name="Rong J.K."/>
            <person name="Saranga Y."/>
            <person name="Scheffler B.E."/>
            <person name="Scheffler J.A."/>
            <person name="Stelly D.M."/>
            <person name="Triplett B.A."/>
            <person name="Van Deynze A."/>
            <person name="Vaslin M.F."/>
            <person name="Waghmare V.N."/>
            <person name="Walford S.A."/>
            <person name="Wright R.J."/>
            <person name="Zaki E.A."/>
            <person name="Zhang T."/>
            <person name="Dennis E.S."/>
            <person name="Mayer K.F."/>
            <person name="Peterson D.G."/>
            <person name="Rokhsar D.S."/>
            <person name="Wang X."/>
            <person name="Schmutz J."/>
        </authorList>
    </citation>
    <scope>NUCLEOTIDE SEQUENCE [LARGE SCALE GENOMIC DNA]</scope>
</reference>
<dbReference type="PROSITE" id="PS50888">
    <property type="entry name" value="BHLH"/>
    <property type="match status" value="1"/>
</dbReference>
<protein>
    <recommendedName>
        <fullName evidence="6">BHLH domain-containing protein</fullName>
    </recommendedName>
</protein>
<dbReference type="AlphaFoldDB" id="A0A0D2R238"/>
<evidence type="ECO:0000256" key="5">
    <source>
        <dbReference type="SAM" id="MobiDB-lite"/>
    </source>
</evidence>
<dbReference type="PANTHER" id="PTHR33124">
    <property type="entry name" value="TRANSCRIPTION FACTOR IBH1-LIKE 1"/>
    <property type="match status" value="1"/>
</dbReference>
<accession>A0A0D2R238</accession>
<dbReference type="CDD" id="cd11444">
    <property type="entry name" value="bHLH_AtIBH1_like"/>
    <property type="match status" value="1"/>
</dbReference>
<dbReference type="GO" id="GO:0046983">
    <property type="term" value="F:protein dimerization activity"/>
    <property type="evidence" value="ECO:0007669"/>
    <property type="project" value="InterPro"/>
</dbReference>
<dbReference type="OMA" id="KSTGNCK"/>
<keyword evidence="4" id="KW-0539">Nucleus</keyword>
<organism evidence="7 8">
    <name type="scientific">Gossypium raimondii</name>
    <name type="common">Peruvian cotton</name>
    <name type="synonym">Gossypium klotzschianum subsp. raimondii</name>
    <dbReference type="NCBI Taxonomy" id="29730"/>
    <lineage>
        <taxon>Eukaryota</taxon>
        <taxon>Viridiplantae</taxon>
        <taxon>Streptophyta</taxon>
        <taxon>Embryophyta</taxon>
        <taxon>Tracheophyta</taxon>
        <taxon>Spermatophyta</taxon>
        <taxon>Magnoliopsida</taxon>
        <taxon>eudicotyledons</taxon>
        <taxon>Gunneridae</taxon>
        <taxon>Pentapetalae</taxon>
        <taxon>rosids</taxon>
        <taxon>malvids</taxon>
        <taxon>Malvales</taxon>
        <taxon>Malvaceae</taxon>
        <taxon>Malvoideae</taxon>
        <taxon>Gossypium</taxon>
    </lineage>
</organism>
<dbReference type="InterPro" id="IPR036638">
    <property type="entry name" value="HLH_DNA-bd_sf"/>
</dbReference>
<dbReference type="Proteomes" id="UP000032304">
    <property type="component" value="Chromosome 7"/>
</dbReference>
<evidence type="ECO:0000256" key="1">
    <source>
        <dbReference type="ARBA" id="ARBA00004123"/>
    </source>
</evidence>
<dbReference type="Pfam" id="PF26576">
    <property type="entry name" value="IBH1_N"/>
    <property type="match status" value="1"/>
</dbReference>
<dbReference type="STRING" id="29730.A0A0D2R238"/>
<dbReference type="InterPro" id="IPR059002">
    <property type="entry name" value="IBH1_N"/>
</dbReference>
<name>A0A0D2R238_GOSRA</name>
<gene>
    <name evidence="7" type="ORF">B456_007G307500</name>
</gene>
<feature type="compositionally biased region" description="Polar residues" evidence="5">
    <location>
        <begin position="57"/>
        <end position="66"/>
    </location>
</feature>
<dbReference type="EMBL" id="CM001746">
    <property type="protein sequence ID" value="KJB45403.1"/>
    <property type="molecule type" value="Genomic_DNA"/>
</dbReference>
<keyword evidence="3" id="KW-0804">Transcription</keyword>
<dbReference type="InterPro" id="IPR011598">
    <property type="entry name" value="bHLH_dom"/>
</dbReference>
<evidence type="ECO:0000256" key="3">
    <source>
        <dbReference type="ARBA" id="ARBA00023163"/>
    </source>
</evidence>
<dbReference type="Gramene" id="KJB45403">
    <property type="protein sequence ID" value="KJB45403"/>
    <property type="gene ID" value="B456_007G307500"/>
</dbReference>
<keyword evidence="8" id="KW-1185">Reference proteome</keyword>
<comment type="subcellular location">
    <subcellularLocation>
        <location evidence="1">Nucleus</location>
    </subcellularLocation>
</comment>
<evidence type="ECO:0000313" key="8">
    <source>
        <dbReference type="Proteomes" id="UP000032304"/>
    </source>
</evidence>
<dbReference type="SMR" id="A0A0D2R238"/>
<dbReference type="eggNOG" id="ENOG502RY2C">
    <property type="taxonomic scope" value="Eukaryota"/>
</dbReference>
<evidence type="ECO:0000259" key="6">
    <source>
        <dbReference type="PROSITE" id="PS50888"/>
    </source>
</evidence>
<keyword evidence="2" id="KW-0805">Transcription regulation</keyword>
<dbReference type="GO" id="GO:0005634">
    <property type="term" value="C:nucleus"/>
    <property type="evidence" value="ECO:0007669"/>
    <property type="project" value="UniProtKB-SubCell"/>
</dbReference>
<dbReference type="PANTHER" id="PTHR33124:SF41">
    <property type="entry name" value="TRANSCRIPTION FACTOR BHLH149"/>
    <property type="match status" value="1"/>
</dbReference>
<dbReference type="GO" id="GO:0000976">
    <property type="term" value="F:transcription cis-regulatory region binding"/>
    <property type="evidence" value="ECO:0007669"/>
    <property type="project" value="UniProtKB-ARBA"/>
</dbReference>
<feature type="region of interest" description="Disordered" evidence="5">
    <location>
        <begin position="47"/>
        <end position="66"/>
    </location>
</feature>